<evidence type="ECO:0000313" key="2">
    <source>
        <dbReference type="EMBL" id="KAF4469571.1"/>
    </source>
</evidence>
<feature type="compositionally biased region" description="Polar residues" evidence="1">
    <location>
        <begin position="343"/>
        <end position="376"/>
    </location>
</feature>
<feature type="compositionally biased region" description="Low complexity" evidence="1">
    <location>
        <begin position="300"/>
        <end position="309"/>
    </location>
</feature>
<keyword evidence="3" id="KW-1185">Reference proteome</keyword>
<proteinExistence type="predicted"/>
<dbReference type="OrthoDB" id="5290015at2759"/>
<feature type="compositionally biased region" description="Low complexity" evidence="1">
    <location>
        <begin position="381"/>
        <end position="392"/>
    </location>
</feature>
<name>A0A8H4LI78_9HYPO</name>
<reference evidence="2 3" key="1">
    <citation type="submission" date="2020-01" db="EMBL/GenBank/DDBJ databases">
        <title>Identification and distribution of gene clusters putatively required for synthesis of sphingolipid metabolism inhibitors in phylogenetically diverse species of the filamentous fungus Fusarium.</title>
        <authorList>
            <person name="Kim H.-S."/>
            <person name="Busman M."/>
            <person name="Brown D.W."/>
            <person name="Divon H."/>
            <person name="Uhlig S."/>
            <person name="Proctor R.H."/>
        </authorList>
    </citation>
    <scope>NUCLEOTIDE SEQUENCE [LARGE SCALE GENOMIC DNA]</scope>
    <source>
        <strain evidence="2 3">NRRL 20459</strain>
    </source>
</reference>
<accession>A0A8H4LI78</accession>
<gene>
    <name evidence="2" type="ORF">FALBO_3533</name>
</gene>
<dbReference type="Proteomes" id="UP000554235">
    <property type="component" value="Unassembled WGS sequence"/>
</dbReference>
<organism evidence="2 3">
    <name type="scientific">Fusarium albosuccineum</name>
    <dbReference type="NCBI Taxonomy" id="1237068"/>
    <lineage>
        <taxon>Eukaryota</taxon>
        <taxon>Fungi</taxon>
        <taxon>Dikarya</taxon>
        <taxon>Ascomycota</taxon>
        <taxon>Pezizomycotina</taxon>
        <taxon>Sordariomycetes</taxon>
        <taxon>Hypocreomycetidae</taxon>
        <taxon>Hypocreales</taxon>
        <taxon>Nectriaceae</taxon>
        <taxon>Fusarium</taxon>
        <taxon>Fusarium decemcellulare species complex</taxon>
    </lineage>
</organism>
<dbReference type="AlphaFoldDB" id="A0A8H4LI78"/>
<evidence type="ECO:0000313" key="3">
    <source>
        <dbReference type="Proteomes" id="UP000554235"/>
    </source>
</evidence>
<feature type="compositionally biased region" description="Polar residues" evidence="1">
    <location>
        <begin position="317"/>
        <end position="328"/>
    </location>
</feature>
<feature type="region of interest" description="Disordered" evidence="1">
    <location>
        <begin position="42"/>
        <end position="64"/>
    </location>
</feature>
<comment type="caution">
    <text evidence="2">The sequence shown here is derived from an EMBL/GenBank/DDBJ whole genome shotgun (WGS) entry which is preliminary data.</text>
</comment>
<evidence type="ECO:0000256" key="1">
    <source>
        <dbReference type="SAM" id="MobiDB-lite"/>
    </source>
</evidence>
<sequence length="406" mass="45579">MGVRYKIIEAVINLALSILETDDGKESLEDVAKAIIRQGRRMPTPRPDIYTGEVRDQRDLEDPNQDMPDMAGWINSFLNSVKQDFPTVIVDEGVQGEAFVRRLEWGNSMDDYRAGPAADMHLSSVIIENMVYAREQFDPQSSDYQHYTDSYNMFKFQMGISIAHEIMHLLTGFLVGNPKQNTPPRVTMPGFGTRRNGESGRYWERIFLGGAVEFWSSENDILGVRQAGTPYLFPDGQPSSAGRQVSRRYINNFLAGNFSFPIQTSSQAPPVTRRSLGQSSSQETTRLRTRRRQQNAPQASSPSPSHHSSGLAYRRPPTSSQPYFTQSGGPRGYNMRPEGPSRIYNTQPADASQSYYPQSGGPSQAYYSQPSGSSQAYYPRSGGSSQSYYSQSRRSDNPFDPSYSRR</sequence>
<dbReference type="EMBL" id="JAADYS010000458">
    <property type="protein sequence ID" value="KAF4469571.1"/>
    <property type="molecule type" value="Genomic_DNA"/>
</dbReference>
<feature type="region of interest" description="Disordered" evidence="1">
    <location>
        <begin position="261"/>
        <end position="406"/>
    </location>
</feature>
<protein>
    <submittedName>
        <fullName evidence="2">Uncharacterized protein</fullName>
    </submittedName>
</protein>